<comment type="caution">
    <text evidence="1">The sequence shown here is derived from an EMBL/GenBank/DDBJ whole genome shotgun (WGS) entry which is preliminary data.</text>
</comment>
<dbReference type="AlphaFoldDB" id="A0A7J7BW03"/>
<evidence type="ECO:0008006" key="3">
    <source>
        <dbReference type="Google" id="ProtNLM"/>
    </source>
</evidence>
<organism evidence="1 2">
    <name type="scientific">Tripterygium wilfordii</name>
    <name type="common">Thunder God vine</name>
    <dbReference type="NCBI Taxonomy" id="458696"/>
    <lineage>
        <taxon>Eukaryota</taxon>
        <taxon>Viridiplantae</taxon>
        <taxon>Streptophyta</taxon>
        <taxon>Embryophyta</taxon>
        <taxon>Tracheophyta</taxon>
        <taxon>Spermatophyta</taxon>
        <taxon>Magnoliopsida</taxon>
        <taxon>eudicotyledons</taxon>
        <taxon>Gunneridae</taxon>
        <taxon>Pentapetalae</taxon>
        <taxon>rosids</taxon>
        <taxon>fabids</taxon>
        <taxon>Celastrales</taxon>
        <taxon>Celastraceae</taxon>
        <taxon>Tripterygium</taxon>
    </lineage>
</organism>
<dbReference type="PANTHER" id="PTHR35133:SF1">
    <property type="entry name" value="PROTEIN EFFECTOR OF TRANSCRIPTION 2-RELATED"/>
    <property type="match status" value="1"/>
</dbReference>
<gene>
    <name evidence="1" type="ORF">HS088_TW23G00789</name>
</gene>
<accession>A0A7J7BW03</accession>
<evidence type="ECO:0000313" key="2">
    <source>
        <dbReference type="Proteomes" id="UP000593562"/>
    </source>
</evidence>
<dbReference type="Proteomes" id="UP000593562">
    <property type="component" value="Unassembled WGS sequence"/>
</dbReference>
<sequence length="160" mass="17763">MGARELPLPVDACRSRLKREECKRTKHDDVFSRWKVLIGSSDWEDYLLGKEGAARYRVHNLPASTYPGVYELGIAVSRTGLGREAGKHDPGNIVVVYLGQADNVRTRLQRYGRSGAHLGHGNPMAWASDCKTASLQKGPGVFEEVFSRGHSIVFRWAPVS</sequence>
<protein>
    <recommendedName>
        <fullName evidence="3">GIY-YIG domain-containing protein</fullName>
    </recommendedName>
</protein>
<keyword evidence="2" id="KW-1185">Reference proteome</keyword>
<dbReference type="Pfam" id="PF19239">
    <property type="entry name" value="GIY_YIG_domain"/>
    <property type="match status" value="1"/>
</dbReference>
<dbReference type="GO" id="GO:0003677">
    <property type="term" value="F:DNA binding"/>
    <property type="evidence" value="ECO:0007669"/>
    <property type="project" value="InterPro"/>
</dbReference>
<dbReference type="InParanoid" id="A0A7J7BW03"/>
<dbReference type="InterPro" id="IPR038909">
    <property type="entry name" value="Effector_transcript"/>
</dbReference>
<reference evidence="1 2" key="1">
    <citation type="journal article" date="2020" name="Nat. Commun.">
        <title>Genome of Tripterygium wilfordii and identification of cytochrome P450 involved in triptolide biosynthesis.</title>
        <authorList>
            <person name="Tu L."/>
            <person name="Su P."/>
            <person name="Zhang Z."/>
            <person name="Gao L."/>
            <person name="Wang J."/>
            <person name="Hu T."/>
            <person name="Zhou J."/>
            <person name="Zhang Y."/>
            <person name="Zhao Y."/>
            <person name="Liu Y."/>
            <person name="Song Y."/>
            <person name="Tong Y."/>
            <person name="Lu Y."/>
            <person name="Yang J."/>
            <person name="Xu C."/>
            <person name="Jia M."/>
            <person name="Peters R.J."/>
            <person name="Huang L."/>
            <person name="Gao W."/>
        </authorList>
    </citation>
    <scope>NUCLEOTIDE SEQUENCE [LARGE SCALE GENOMIC DNA]</scope>
    <source>
        <strain evidence="2">cv. XIE 37</strain>
        <tissue evidence="1">Leaf</tissue>
    </source>
</reference>
<proteinExistence type="predicted"/>
<dbReference type="GO" id="GO:0006355">
    <property type="term" value="P:regulation of DNA-templated transcription"/>
    <property type="evidence" value="ECO:0007669"/>
    <property type="project" value="InterPro"/>
</dbReference>
<dbReference type="EMBL" id="JAAARO010000023">
    <property type="protein sequence ID" value="KAF5726051.1"/>
    <property type="molecule type" value="Genomic_DNA"/>
</dbReference>
<dbReference type="PANTHER" id="PTHR35133">
    <property type="entry name" value="PROTEIN EFFECTOR OF TRANSCRIPTION 2-RELATED"/>
    <property type="match status" value="1"/>
</dbReference>
<evidence type="ECO:0000313" key="1">
    <source>
        <dbReference type="EMBL" id="KAF5726051.1"/>
    </source>
</evidence>
<name>A0A7J7BW03_TRIWF</name>